<evidence type="ECO:0000313" key="1">
    <source>
        <dbReference type="EMBL" id="MCT2559996.1"/>
    </source>
</evidence>
<organism evidence="1 2">
    <name type="scientific">Tsuneonella litorea</name>
    <dbReference type="NCBI Taxonomy" id="2976475"/>
    <lineage>
        <taxon>Bacteria</taxon>
        <taxon>Pseudomonadati</taxon>
        <taxon>Pseudomonadota</taxon>
        <taxon>Alphaproteobacteria</taxon>
        <taxon>Sphingomonadales</taxon>
        <taxon>Erythrobacteraceae</taxon>
        <taxon>Tsuneonella</taxon>
    </lineage>
</organism>
<sequence length="201" mass="22322">MVDSSSLHGGYVNASFMNHKSRKESFRGIENPLERTLPANSTIYRFGGSERQASSGYWWFGQDQFHQIQDLALLNNLSFAYAARILTAVLHEYNDFTFLASAKTVVDLRMYQGESLAQRGRPVSIESKLGQPVKKHQKLGEYIGKPVASLSKKFIQYCIPGLHDPALKAKALSDARIVKVLAAEESHMFGTKGAPKGAMLQ</sequence>
<gene>
    <name evidence="1" type="ORF">N0B51_13515</name>
</gene>
<keyword evidence="2" id="KW-1185">Reference proteome</keyword>
<dbReference type="Proteomes" id="UP001142648">
    <property type="component" value="Unassembled WGS sequence"/>
</dbReference>
<dbReference type="RefSeq" id="WP_259963107.1">
    <property type="nucleotide sequence ID" value="NZ_JAOAMV010000008.1"/>
</dbReference>
<dbReference type="EMBL" id="JAOAMV010000008">
    <property type="protein sequence ID" value="MCT2559996.1"/>
    <property type="molecule type" value="Genomic_DNA"/>
</dbReference>
<reference evidence="1" key="1">
    <citation type="submission" date="2022-09" db="EMBL/GenBank/DDBJ databases">
        <title>The genome sequence of Tsuneonella sp. YG55.</title>
        <authorList>
            <person name="Liu Y."/>
        </authorList>
    </citation>
    <scope>NUCLEOTIDE SEQUENCE</scope>
    <source>
        <strain evidence="1">YG55</strain>
    </source>
</reference>
<evidence type="ECO:0000313" key="2">
    <source>
        <dbReference type="Proteomes" id="UP001142648"/>
    </source>
</evidence>
<accession>A0A9X3A907</accession>
<comment type="caution">
    <text evidence="1">The sequence shown here is derived from an EMBL/GenBank/DDBJ whole genome shotgun (WGS) entry which is preliminary data.</text>
</comment>
<protein>
    <submittedName>
        <fullName evidence="1">Uncharacterized protein</fullName>
    </submittedName>
</protein>
<name>A0A9X3A907_9SPHN</name>
<dbReference type="AlphaFoldDB" id="A0A9X3A907"/>
<proteinExistence type="predicted"/>